<protein>
    <submittedName>
        <fullName evidence="2">ATP-binding protein</fullName>
    </submittedName>
</protein>
<organism evidence="2 3">
    <name type="scientific">Pseudonocardia petroleophila</name>
    <dbReference type="NCBI Taxonomy" id="37331"/>
    <lineage>
        <taxon>Bacteria</taxon>
        <taxon>Bacillati</taxon>
        <taxon>Actinomycetota</taxon>
        <taxon>Actinomycetes</taxon>
        <taxon>Pseudonocardiales</taxon>
        <taxon>Pseudonocardiaceae</taxon>
        <taxon>Pseudonocardia</taxon>
    </lineage>
</organism>
<dbReference type="Proteomes" id="UP000515728">
    <property type="component" value="Chromosome"/>
</dbReference>
<keyword evidence="2" id="KW-0067">ATP-binding</keyword>
<proteinExistence type="predicted"/>
<gene>
    <name evidence="2" type="ORF">H6H00_00570</name>
</gene>
<dbReference type="InterPro" id="IPR007421">
    <property type="entry name" value="Schlafen_AlbA_2_dom"/>
</dbReference>
<feature type="domain" description="Schlafen AlbA-2" evidence="1">
    <location>
        <begin position="180"/>
        <end position="288"/>
    </location>
</feature>
<dbReference type="KEGG" id="ppel:H6H00_00570"/>
<dbReference type="Gene3D" id="3.30.950.30">
    <property type="entry name" value="Schlafen, AAA domain"/>
    <property type="match status" value="1"/>
</dbReference>
<reference evidence="2 3" key="1">
    <citation type="submission" date="2020-08" db="EMBL/GenBank/DDBJ databases">
        <authorList>
            <person name="Mo P."/>
        </authorList>
    </citation>
    <scope>NUCLEOTIDE SEQUENCE [LARGE SCALE GENOMIC DNA]</scope>
    <source>
        <strain evidence="2 3">CGMCC 4.1532</strain>
    </source>
</reference>
<dbReference type="Pfam" id="PF04326">
    <property type="entry name" value="SLFN_AlbA_2"/>
    <property type="match status" value="1"/>
</dbReference>
<dbReference type="InterPro" id="IPR038461">
    <property type="entry name" value="Schlafen_AlbA_2_dom_sf"/>
</dbReference>
<keyword evidence="3" id="KW-1185">Reference proteome</keyword>
<accession>A0A7G7MIL0</accession>
<evidence type="ECO:0000313" key="3">
    <source>
        <dbReference type="Proteomes" id="UP000515728"/>
    </source>
</evidence>
<dbReference type="GO" id="GO:0005524">
    <property type="term" value="F:ATP binding"/>
    <property type="evidence" value="ECO:0007669"/>
    <property type="project" value="UniProtKB-KW"/>
</dbReference>
<name>A0A7G7MIL0_9PSEU</name>
<evidence type="ECO:0000313" key="2">
    <source>
        <dbReference type="EMBL" id="QNG52621.1"/>
    </source>
</evidence>
<keyword evidence="2" id="KW-0547">Nucleotide-binding</keyword>
<dbReference type="RefSeq" id="WP_185719450.1">
    <property type="nucleotide sequence ID" value="NZ_BAAAWI010000001.1"/>
</dbReference>
<sequence length="338" mass="37366">MKQSDVGTRFTLESHGETEVFIEDVLDVTLGEFAALSDSVPARDNAAVHFDILFNRPNEHLSFFFLLFGVDGSIEIEFAVDKPIPYPLEDVHSLLDLAFMAVSGSVNYATLNSEGRGGDVWICRLFMNDLATTVRQVADSVVEARASLGIADNLRKMSSIAHVVNQLRGGRHLELIGQPESGWLEFKSFVDLDSGAAKIELAQDVSRFANSERAGLLVIGFRTDKRNGEDVAVKLSPLPLLSNCSKRYEDIIDSRIYPAVRGLSVEQIEVSPDVCIVVIYIPAQREDDKPFLVHGAIVEGKVEQTFFSIVRRRGEGSVPITAREVHALLSVGRRRLRP</sequence>
<evidence type="ECO:0000259" key="1">
    <source>
        <dbReference type="Pfam" id="PF04326"/>
    </source>
</evidence>
<dbReference type="EMBL" id="CP060131">
    <property type="protein sequence ID" value="QNG52621.1"/>
    <property type="molecule type" value="Genomic_DNA"/>
</dbReference>
<dbReference type="AlphaFoldDB" id="A0A7G7MIL0"/>